<evidence type="ECO:0000313" key="2">
    <source>
        <dbReference type="EMBL" id="KAI3549176.1"/>
    </source>
</evidence>
<evidence type="ECO:0000256" key="1">
    <source>
        <dbReference type="SAM" id="MobiDB-lite"/>
    </source>
</evidence>
<dbReference type="Proteomes" id="UP001056436">
    <property type="component" value="Unassembled WGS sequence"/>
</dbReference>
<evidence type="ECO:0000313" key="3">
    <source>
        <dbReference type="Proteomes" id="UP001056436"/>
    </source>
</evidence>
<keyword evidence="3" id="KW-1185">Reference proteome</keyword>
<gene>
    <name evidence="2" type="ORF">CABS02_08004</name>
</gene>
<dbReference type="OrthoDB" id="10658427at2759"/>
<reference evidence="2" key="1">
    <citation type="submission" date="2019-01" db="EMBL/GenBank/DDBJ databases">
        <title>Colletotrichum abscissum LGMF1257.</title>
        <authorList>
            <person name="Baroncelli R."/>
        </authorList>
    </citation>
    <scope>NUCLEOTIDE SEQUENCE</scope>
    <source>
        <strain evidence="2">Ca142</strain>
    </source>
</reference>
<organism evidence="2 3">
    <name type="scientific">Colletotrichum abscissum</name>
    <dbReference type="NCBI Taxonomy" id="1671311"/>
    <lineage>
        <taxon>Eukaryota</taxon>
        <taxon>Fungi</taxon>
        <taxon>Dikarya</taxon>
        <taxon>Ascomycota</taxon>
        <taxon>Pezizomycotina</taxon>
        <taxon>Sordariomycetes</taxon>
        <taxon>Hypocreomycetidae</taxon>
        <taxon>Glomerellales</taxon>
        <taxon>Glomerellaceae</taxon>
        <taxon>Colletotrichum</taxon>
        <taxon>Colletotrichum acutatum species complex</taxon>
    </lineage>
</organism>
<name>A0A9P9XDX0_9PEZI</name>
<dbReference type="AlphaFoldDB" id="A0A9P9XDX0"/>
<sequence length="214" mass="24134">MHSTARRNVDRPLGSENGLRLGPETPHLRALAQFSLANIPVVPPKARYLQKRGVLSLRQRAFAGESSRIELSMAIPSSPAIERRRLLGLRPRLPWRGRVWEAQDAFAGMDQQQSRCRYCSSNEEDRHRAGYAASNDGRYRYAHMINSRGYRLARHRPQRSRDFGLLRAVRPDWFLSGEAPRGPMGRPRVSDGPVATETAGWVRAGYGAGDLTDF</sequence>
<accession>A0A9P9XDX0</accession>
<dbReference type="EMBL" id="SDAQ01000046">
    <property type="protein sequence ID" value="KAI3549176.1"/>
    <property type="molecule type" value="Genomic_DNA"/>
</dbReference>
<feature type="region of interest" description="Disordered" evidence="1">
    <location>
        <begin position="1"/>
        <end position="21"/>
    </location>
</feature>
<comment type="caution">
    <text evidence="2">The sequence shown here is derived from an EMBL/GenBank/DDBJ whole genome shotgun (WGS) entry which is preliminary data.</text>
</comment>
<protein>
    <submittedName>
        <fullName evidence="2">Uncharacterized protein</fullName>
    </submittedName>
</protein>
<proteinExistence type="predicted"/>